<sequence length="140" mass="15570">ALLLSCLWSPNRRILFALSLTLGLPRACRFFLLGLLLRSDWLPTLSGCSVLPFPDWGRRNVFQMFIIWTLHTISSPHPPPIDIYHPCSSFWKSELVTLDDTSMGGCALTAVSFHPPANRVLSSVLASRFPNHVQVPNTGA</sequence>
<protein>
    <submittedName>
        <fullName evidence="2">Uncharacterized protein</fullName>
    </submittedName>
</protein>
<dbReference type="Proteomes" id="UP001295794">
    <property type="component" value="Unassembled WGS sequence"/>
</dbReference>
<reference evidence="2" key="1">
    <citation type="submission" date="2023-11" db="EMBL/GenBank/DDBJ databases">
        <authorList>
            <person name="De Vega J J."/>
            <person name="De Vega J J."/>
        </authorList>
    </citation>
    <scope>NUCLEOTIDE SEQUENCE</scope>
</reference>
<comment type="caution">
    <text evidence="2">The sequence shown here is derived from an EMBL/GenBank/DDBJ whole genome shotgun (WGS) entry which is preliminary data.</text>
</comment>
<feature type="chain" id="PRO_5042153878" evidence="1">
    <location>
        <begin position="28"/>
        <end position="140"/>
    </location>
</feature>
<evidence type="ECO:0000313" key="2">
    <source>
        <dbReference type="EMBL" id="CAK5277445.1"/>
    </source>
</evidence>
<organism evidence="2 3">
    <name type="scientific">Mycena citricolor</name>
    <dbReference type="NCBI Taxonomy" id="2018698"/>
    <lineage>
        <taxon>Eukaryota</taxon>
        <taxon>Fungi</taxon>
        <taxon>Dikarya</taxon>
        <taxon>Basidiomycota</taxon>
        <taxon>Agaricomycotina</taxon>
        <taxon>Agaricomycetes</taxon>
        <taxon>Agaricomycetidae</taxon>
        <taxon>Agaricales</taxon>
        <taxon>Marasmiineae</taxon>
        <taxon>Mycenaceae</taxon>
        <taxon>Mycena</taxon>
    </lineage>
</organism>
<proteinExistence type="predicted"/>
<evidence type="ECO:0000313" key="3">
    <source>
        <dbReference type="Proteomes" id="UP001295794"/>
    </source>
</evidence>
<accession>A0AAD2HM77</accession>
<keyword evidence="3" id="KW-1185">Reference proteome</keyword>
<feature type="non-terminal residue" evidence="2">
    <location>
        <position position="1"/>
    </location>
</feature>
<dbReference type="AlphaFoldDB" id="A0AAD2HM77"/>
<evidence type="ECO:0000256" key="1">
    <source>
        <dbReference type="SAM" id="SignalP"/>
    </source>
</evidence>
<dbReference type="EMBL" id="CAVNYO010000419">
    <property type="protein sequence ID" value="CAK5277445.1"/>
    <property type="molecule type" value="Genomic_DNA"/>
</dbReference>
<name>A0AAD2HM77_9AGAR</name>
<keyword evidence="1" id="KW-0732">Signal</keyword>
<gene>
    <name evidence="2" type="ORF">MYCIT1_LOCUS26459</name>
</gene>
<feature type="signal peptide" evidence="1">
    <location>
        <begin position="1"/>
        <end position="27"/>
    </location>
</feature>